<reference evidence="2 3" key="1">
    <citation type="submission" date="2019-11" db="EMBL/GenBank/DDBJ databases">
        <title>Draft Genome Sequence of Plant Growth-Promoting Rhizosphere-Associated Bacteria.</title>
        <authorList>
            <person name="Vasilyev I.Y."/>
            <person name="Radchenko V."/>
            <person name="Ilnitskaya E.V."/>
        </authorList>
    </citation>
    <scope>NUCLEOTIDE SEQUENCE [LARGE SCALE GENOMIC DNA]</scope>
    <source>
        <strain evidence="2 3">VRA_07sq_f</strain>
    </source>
</reference>
<organism evidence="2 3">
    <name type="scientific">Lentilactobacillus parabuchneri</name>
    <dbReference type="NCBI Taxonomy" id="152331"/>
    <lineage>
        <taxon>Bacteria</taxon>
        <taxon>Bacillati</taxon>
        <taxon>Bacillota</taxon>
        <taxon>Bacilli</taxon>
        <taxon>Lactobacillales</taxon>
        <taxon>Lactobacillaceae</taxon>
        <taxon>Lentilactobacillus</taxon>
    </lineage>
</organism>
<evidence type="ECO:0000256" key="1">
    <source>
        <dbReference type="SAM" id="MobiDB-lite"/>
    </source>
</evidence>
<proteinExistence type="predicted"/>
<dbReference type="Proteomes" id="UP000491237">
    <property type="component" value="Unassembled WGS sequence"/>
</dbReference>
<feature type="compositionally biased region" description="Polar residues" evidence="1">
    <location>
        <begin position="121"/>
        <end position="130"/>
    </location>
</feature>
<gene>
    <name evidence="2" type="ORF">GKC44_06510</name>
</gene>
<protein>
    <submittedName>
        <fullName evidence="2">LTA synthase family protein</fullName>
    </submittedName>
</protein>
<comment type="caution">
    <text evidence="2">The sequence shown here is derived from an EMBL/GenBank/DDBJ whole genome shotgun (WGS) entry which is preliminary data.</text>
</comment>
<accession>A0A844EFJ9</accession>
<feature type="non-terminal residue" evidence="2">
    <location>
        <position position="1"/>
    </location>
</feature>
<dbReference type="EMBL" id="WKKY01000195">
    <property type="protein sequence ID" value="MSE20905.1"/>
    <property type="molecule type" value="Genomic_DNA"/>
</dbReference>
<dbReference type="Gene3D" id="3.30.1120.170">
    <property type="match status" value="1"/>
</dbReference>
<dbReference type="AlphaFoldDB" id="A0A844EFJ9"/>
<name>A0A844EFJ9_9LACO</name>
<feature type="region of interest" description="Disordered" evidence="1">
    <location>
        <begin position="109"/>
        <end position="130"/>
    </location>
</feature>
<sequence>ILFALYSNETGQLLKLTKRQQAQVKKDKKRVNTELSLSDSLNEKNLLRFYHPKGFEAVDPRKYNYADLYQKEKRIEKRLGKKSTSIYSENGDKSTWKEYFTDAPEIHHKTTDSSRIKITNPDANNTDSSR</sequence>
<evidence type="ECO:0000313" key="2">
    <source>
        <dbReference type="EMBL" id="MSE20905.1"/>
    </source>
</evidence>
<evidence type="ECO:0000313" key="3">
    <source>
        <dbReference type="Proteomes" id="UP000491237"/>
    </source>
</evidence>